<organism evidence="2 3">
    <name type="scientific">Rubroshorea leprosula</name>
    <dbReference type="NCBI Taxonomy" id="152421"/>
    <lineage>
        <taxon>Eukaryota</taxon>
        <taxon>Viridiplantae</taxon>
        <taxon>Streptophyta</taxon>
        <taxon>Embryophyta</taxon>
        <taxon>Tracheophyta</taxon>
        <taxon>Spermatophyta</taxon>
        <taxon>Magnoliopsida</taxon>
        <taxon>eudicotyledons</taxon>
        <taxon>Gunneridae</taxon>
        <taxon>Pentapetalae</taxon>
        <taxon>rosids</taxon>
        <taxon>malvids</taxon>
        <taxon>Malvales</taxon>
        <taxon>Dipterocarpaceae</taxon>
        <taxon>Rubroshorea</taxon>
    </lineage>
</organism>
<keyword evidence="3" id="KW-1185">Reference proteome</keyword>
<keyword evidence="1" id="KW-0732">Signal</keyword>
<dbReference type="EMBL" id="BPVZ01000022">
    <property type="protein sequence ID" value="GKV04703.1"/>
    <property type="molecule type" value="Genomic_DNA"/>
</dbReference>
<gene>
    <name evidence="2" type="ORF">SLEP1_g16820</name>
</gene>
<accession>A0AAV5J3S3</accession>
<evidence type="ECO:0000313" key="3">
    <source>
        <dbReference type="Proteomes" id="UP001054252"/>
    </source>
</evidence>
<comment type="caution">
    <text evidence="2">The sequence shown here is derived from an EMBL/GenBank/DDBJ whole genome shotgun (WGS) entry which is preliminary data.</text>
</comment>
<evidence type="ECO:0000256" key="1">
    <source>
        <dbReference type="SAM" id="SignalP"/>
    </source>
</evidence>
<evidence type="ECO:0008006" key="4">
    <source>
        <dbReference type="Google" id="ProtNLM"/>
    </source>
</evidence>
<proteinExistence type="predicted"/>
<feature type="chain" id="PRO_5043528873" description="Secreted protein" evidence="1">
    <location>
        <begin position="23"/>
        <end position="60"/>
    </location>
</feature>
<sequence length="60" mass="6647">MLVAMASSSRCCILLLAPHVSAHIQQFYFSFFEISWGQYGHFASQRVSSLGTTFGSILES</sequence>
<feature type="signal peptide" evidence="1">
    <location>
        <begin position="1"/>
        <end position="22"/>
    </location>
</feature>
<dbReference type="Proteomes" id="UP001054252">
    <property type="component" value="Unassembled WGS sequence"/>
</dbReference>
<protein>
    <recommendedName>
        <fullName evidence="4">Secreted protein</fullName>
    </recommendedName>
</protein>
<reference evidence="2 3" key="1">
    <citation type="journal article" date="2021" name="Commun. Biol.">
        <title>The genome of Shorea leprosula (Dipterocarpaceae) highlights the ecological relevance of drought in aseasonal tropical rainforests.</title>
        <authorList>
            <person name="Ng K.K.S."/>
            <person name="Kobayashi M.J."/>
            <person name="Fawcett J.A."/>
            <person name="Hatakeyama M."/>
            <person name="Paape T."/>
            <person name="Ng C.H."/>
            <person name="Ang C.C."/>
            <person name="Tnah L.H."/>
            <person name="Lee C.T."/>
            <person name="Nishiyama T."/>
            <person name="Sese J."/>
            <person name="O'Brien M.J."/>
            <person name="Copetti D."/>
            <person name="Mohd Noor M.I."/>
            <person name="Ong R.C."/>
            <person name="Putra M."/>
            <person name="Sireger I.Z."/>
            <person name="Indrioko S."/>
            <person name="Kosugi Y."/>
            <person name="Izuno A."/>
            <person name="Isagi Y."/>
            <person name="Lee S.L."/>
            <person name="Shimizu K.K."/>
        </authorList>
    </citation>
    <scope>NUCLEOTIDE SEQUENCE [LARGE SCALE GENOMIC DNA]</scope>
    <source>
        <strain evidence="2">214</strain>
    </source>
</reference>
<name>A0AAV5J3S3_9ROSI</name>
<evidence type="ECO:0000313" key="2">
    <source>
        <dbReference type="EMBL" id="GKV04703.1"/>
    </source>
</evidence>
<dbReference type="AlphaFoldDB" id="A0AAV5J3S3"/>